<comment type="caution">
    <text evidence="3">The sequence shown here is derived from an EMBL/GenBank/DDBJ whole genome shotgun (WGS) entry which is preliminary data.</text>
</comment>
<feature type="chain" id="PRO_5020406338" description="DUF2202 domain-containing protein" evidence="1">
    <location>
        <begin position="19"/>
        <end position="242"/>
    </location>
</feature>
<dbReference type="Proteomes" id="UP000294830">
    <property type="component" value="Unassembled WGS sequence"/>
</dbReference>
<sequence>MKRFSVLLAAVGMVFATAALTSCEKEANGSDPKFDTLLEVQGDGTSLILGSNLKSALVATAPGTALEQEMLTFMKEEEKLARDVYMALSAKWGTPIFANIAKAEATHASAVVTLMERLGMANTALLPAGEFENPAFTALYAQLVADGSRSLADAFRVGALIEEKDIFDLKDDLTKTSNANITMVFENLLKASSNHLRAFNRQLTSLGITYSPTYLDLATFTQIVTSPMEQGRRYQLRFGQSS</sequence>
<evidence type="ECO:0000313" key="3">
    <source>
        <dbReference type="EMBL" id="TCN64743.1"/>
    </source>
</evidence>
<dbReference type="Gene3D" id="1.20.1260.10">
    <property type="match status" value="1"/>
</dbReference>
<evidence type="ECO:0000256" key="1">
    <source>
        <dbReference type="SAM" id="SignalP"/>
    </source>
</evidence>
<dbReference type="InterPro" id="IPR009078">
    <property type="entry name" value="Ferritin-like_SF"/>
</dbReference>
<keyword evidence="1" id="KW-0732">Signal</keyword>
<dbReference type="SUPFAM" id="SSF47240">
    <property type="entry name" value="Ferritin-like"/>
    <property type="match status" value="1"/>
</dbReference>
<feature type="domain" description="DUF2202" evidence="2">
    <location>
        <begin position="67"/>
        <end position="226"/>
    </location>
</feature>
<dbReference type="PROSITE" id="PS51257">
    <property type="entry name" value="PROKAR_LIPOPROTEIN"/>
    <property type="match status" value="1"/>
</dbReference>
<dbReference type="EMBL" id="SLWB01000012">
    <property type="protein sequence ID" value="TCN64743.1"/>
    <property type="molecule type" value="Genomic_DNA"/>
</dbReference>
<dbReference type="RefSeq" id="WP_131839884.1">
    <property type="nucleotide sequence ID" value="NZ_SLWB01000012.1"/>
</dbReference>
<dbReference type="InterPro" id="IPR019243">
    <property type="entry name" value="DUF2202"/>
</dbReference>
<dbReference type="CDD" id="cd01048">
    <property type="entry name" value="Ferritin_like_AB2"/>
    <property type="match status" value="1"/>
</dbReference>
<evidence type="ECO:0000313" key="4">
    <source>
        <dbReference type="Proteomes" id="UP000294830"/>
    </source>
</evidence>
<proteinExistence type="predicted"/>
<reference evidence="3 4" key="1">
    <citation type="submission" date="2019-03" db="EMBL/GenBank/DDBJ databases">
        <title>Genomic Encyclopedia of Archaeal and Bacterial Type Strains, Phase II (KMG-II): from individual species to whole genera.</title>
        <authorList>
            <person name="Goeker M."/>
        </authorList>
    </citation>
    <scope>NUCLEOTIDE SEQUENCE [LARGE SCALE GENOMIC DNA]</scope>
    <source>
        <strain evidence="3 4">RL-C</strain>
    </source>
</reference>
<accession>A0A4R2E945</accession>
<dbReference type="InterPro" id="IPR012347">
    <property type="entry name" value="Ferritin-like"/>
</dbReference>
<name>A0A4R2E945_9BACT</name>
<gene>
    <name evidence="3" type="ORF">CLV25_11270</name>
</gene>
<organism evidence="3 4">
    <name type="scientific">Acetobacteroides hydrogenigenes</name>
    <dbReference type="NCBI Taxonomy" id="979970"/>
    <lineage>
        <taxon>Bacteria</taxon>
        <taxon>Pseudomonadati</taxon>
        <taxon>Bacteroidota</taxon>
        <taxon>Bacteroidia</taxon>
        <taxon>Bacteroidales</taxon>
        <taxon>Rikenellaceae</taxon>
        <taxon>Acetobacteroides</taxon>
    </lineage>
</organism>
<evidence type="ECO:0000259" key="2">
    <source>
        <dbReference type="Pfam" id="PF09968"/>
    </source>
</evidence>
<keyword evidence="4" id="KW-1185">Reference proteome</keyword>
<protein>
    <recommendedName>
        <fullName evidence="2">DUF2202 domain-containing protein</fullName>
    </recommendedName>
</protein>
<dbReference type="AlphaFoldDB" id="A0A4R2E945"/>
<feature type="signal peptide" evidence="1">
    <location>
        <begin position="1"/>
        <end position="18"/>
    </location>
</feature>
<dbReference type="Pfam" id="PF09968">
    <property type="entry name" value="DUF2202"/>
    <property type="match status" value="1"/>
</dbReference>
<dbReference type="OrthoDB" id="9801086at2"/>